<dbReference type="EMBL" id="VLLL01000008">
    <property type="protein sequence ID" value="TWJ08153.1"/>
    <property type="molecule type" value="Genomic_DNA"/>
</dbReference>
<dbReference type="Proteomes" id="UP000321617">
    <property type="component" value="Unassembled WGS sequence"/>
</dbReference>
<accession>A0A562URB0</accession>
<evidence type="ECO:0000259" key="3">
    <source>
        <dbReference type="Pfam" id="PF10017"/>
    </source>
</evidence>
<evidence type="ECO:0000256" key="2">
    <source>
        <dbReference type="ARBA" id="ARBA00022679"/>
    </source>
</evidence>
<gene>
    <name evidence="4" type="ORF">LX16_4373</name>
</gene>
<dbReference type="InterPro" id="IPR017804">
    <property type="entry name" value="MeTrfase_EgtD-like"/>
</dbReference>
<protein>
    <submittedName>
        <fullName evidence="4">L-histidine N-alpha-methyltransferase</fullName>
    </submittedName>
</protein>
<dbReference type="GO" id="GO:0032259">
    <property type="term" value="P:methylation"/>
    <property type="evidence" value="ECO:0007669"/>
    <property type="project" value="UniProtKB-KW"/>
</dbReference>
<sequence length="318" mass="34856">MKPHVLVHCAYEDYAAALRADAREGLTAPGKRLSVRWSLDGRGRRLLDRITGGGDYRFGAAERELVGRLADPVIRAMRPHTLVHVGPTGLRAARPLWQAARRHTPMRTVNFCDTPHSRLGETLRPLSSEFAHTDWYGLVSALPAALPALPGDPPRLLWCLGEWFTALSAAERRGQLTALRARCSPGDRLLVTTTTEAAQAMADLSAETEPAAEFNRNVLYVLNHVLDTECLETSFDHTVSDRGGRAELRLRARTAFRLPLTALGFGIELAAGEEIATFGMTDLPHDRIDGELTAAGFRPRDRWTDDGHGVTVTLAEAA</sequence>
<dbReference type="PIRSF" id="PIRSF018005">
    <property type="entry name" value="UCP018005"/>
    <property type="match status" value="1"/>
</dbReference>
<dbReference type="OrthoDB" id="5289726at2"/>
<dbReference type="InterPro" id="IPR019257">
    <property type="entry name" value="MeTrfase_dom"/>
</dbReference>
<dbReference type="Gene3D" id="3.40.50.150">
    <property type="entry name" value="Vaccinia Virus protein VP39"/>
    <property type="match status" value="1"/>
</dbReference>
<feature type="domain" description="Histidine-specific methyltransferase SAM-dependent" evidence="3">
    <location>
        <begin position="19"/>
        <end position="316"/>
    </location>
</feature>
<organism evidence="4 5">
    <name type="scientific">Stackebrandtia albiflava</name>
    <dbReference type="NCBI Taxonomy" id="406432"/>
    <lineage>
        <taxon>Bacteria</taxon>
        <taxon>Bacillati</taxon>
        <taxon>Actinomycetota</taxon>
        <taxon>Actinomycetes</taxon>
        <taxon>Glycomycetales</taxon>
        <taxon>Glycomycetaceae</taxon>
        <taxon>Stackebrandtia</taxon>
    </lineage>
</organism>
<dbReference type="PANTHER" id="PTHR43397">
    <property type="entry name" value="ERGOTHIONEINE BIOSYNTHESIS PROTEIN 1"/>
    <property type="match status" value="1"/>
</dbReference>
<name>A0A562URB0_9ACTN</name>
<keyword evidence="1 4" id="KW-0489">Methyltransferase</keyword>
<dbReference type="PANTHER" id="PTHR43397:SF1">
    <property type="entry name" value="ERGOTHIONEINE BIOSYNTHESIS PROTEIN 1"/>
    <property type="match status" value="1"/>
</dbReference>
<dbReference type="RefSeq" id="WP_147142357.1">
    <property type="nucleotide sequence ID" value="NZ_BAABIJ010000004.1"/>
</dbReference>
<dbReference type="GO" id="GO:0008168">
    <property type="term" value="F:methyltransferase activity"/>
    <property type="evidence" value="ECO:0007669"/>
    <property type="project" value="UniProtKB-KW"/>
</dbReference>
<evidence type="ECO:0000313" key="4">
    <source>
        <dbReference type="EMBL" id="TWJ08153.1"/>
    </source>
</evidence>
<keyword evidence="5" id="KW-1185">Reference proteome</keyword>
<evidence type="ECO:0000313" key="5">
    <source>
        <dbReference type="Proteomes" id="UP000321617"/>
    </source>
</evidence>
<dbReference type="Pfam" id="PF10017">
    <property type="entry name" value="Methyltransf_33"/>
    <property type="match status" value="1"/>
</dbReference>
<dbReference type="AlphaFoldDB" id="A0A562URB0"/>
<reference evidence="4 5" key="1">
    <citation type="journal article" date="2013" name="Stand. Genomic Sci.">
        <title>Genomic Encyclopedia of Type Strains, Phase I: The one thousand microbial genomes (KMG-I) project.</title>
        <authorList>
            <person name="Kyrpides N.C."/>
            <person name="Woyke T."/>
            <person name="Eisen J.A."/>
            <person name="Garrity G."/>
            <person name="Lilburn T.G."/>
            <person name="Beck B.J."/>
            <person name="Whitman W.B."/>
            <person name="Hugenholtz P."/>
            <person name="Klenk H.P."/>
        </authorList>
    </citation>
    <scope>NUCLEOTIDE SEQUENCE [LARGE SCALE GENOMIC DNA]</scope>
    <source>
        <strain evidence="4 5">DSM 45044</strain>
    </source>
</reference>
<comment type="caution">
    <text evidence="4">The sequence shown here is derived from an EMBL/GenBank/DDBJ whole genome shotgun (WGS) entry which is preliminary data.</text>
</comment>
<keyword evidence="2 4" id="KW-0808">Transferase</keyword>
<evidence type="ECO:0000256" key="1">
    <source>
        <dbReference type="ARBA" id="ARBA00022603"/>
    </source>
</evidence>
<proteinExistence type="predicted"/>
<dbReference type="InterPro" id="IPR051128">
    <property type="entry name" value="EgtD_Methyltrsf_superfamily"/>
</dbReference>
<dbReference type="InterPro" id="IPR029063">
    <property type="entry name" value="SAM-dependent_MTases_sf"/>
</dbReference>